<feature type="region of interest" description="Disordered" evidence="1">
    <location>
        <begin position="431"/>
        <end position="460"/>
    </location>
</feature>
<accession>A0AAE0X5R9</accession>
<protein>
    <submittedName>
        <fullName evidence="2">Uncharacterized protein</fullName>
    </submittedName>
</protein>
<organism evidence="2 3">
    <name type="scientific">Podospora appendiculata</name>
    <dbReference type="NCBI Taxonomy" id="314037"/>
    <lineage>
        <taxon>Eukaryota</taxon>
        <taxon>Fungi</taxon>
        <taxon>Dikarya</taxon>
        <taxon>Ascomycota</taxon>
        <taxon>Pezizomycotina</taxon>
        <taxon>Sordariomycetes</taxon>
        <taxon>Sordariomycetidae</taxon>
        <taxon>Sordariales</taxon>
        <taxon>Podosporaceae</taxon>
        <taxon>Podospora</taxon>
    </lineage>
</organism>
<proteinExistence type="predicted"/>
<dbReference type="EMBL" id="JAULSO010000003">
    <property type="protein sequence ID" value="KAK3685365.1"/>
    <property type="molecule type" value="Genomic_DNA"/>
</dbReference>
<evidence type="ECO:0000313" key="3">
    <source>
        <dbReference type="Proteomes" id="UP001270362"/>
    </source>
</evidence>
<keyword evidence="3" id="KW-1185">Reference proteome</keyword>
<name>A0AAE0X5R9_9PEZI</name>
<gene>
    <name evidence="2" type="ORF">B0T22DRAFT_517451</name>
</gene>
<dbReference type="Proteomes" id="UP001270362">
    <property type="component" value="Unassembled WGS sequence"/>
</dbReference>
<reference evidence="2" key="1">
    <citation type="journal article" date="2023" name="Mol. Phylogenet. Evol.">
        <title>Genome-scale phylogeny and comparative genomics of the fungal order Sordariales.</title>
        <authorList>
            <person name="Hensen N."/>
            <person name="Bonometti L."/>
            <person name="Westerberg I."/>
            <person name="Brannstrom I.O."/>
            <person name="Guillou S."/>
            <person name="Cros-Aarteil S."/>
            <person name="Calhoun S."/>
            <person name="Haridas S."/>
            <person name="Kuo A."/>
            <person name="Mondo S."/>
            <person name="Pangilinan J."/>
            <person name="Riley R."/>
            <person name="LaButti K."/>
            <person name="Andreopoulos B."/>
            <person name="Lipzen A."/>
            <person name="Chen C."/>
            <person name="Yan M."/>
            <person name="Daum C."/>
            <person name="Ng V."/>
            <person name="Clum A."/>
            <person name="Steindorff A."/>
            <person name="Ohm R.A."/>
            <person name="Martin F."/>
            <person name="Silar P."/>
            <person name="Natvig D.O."/>
            <person name="Lalanne C."/>
            <person name="Gautier V."/>
            <person name="Ament-Velasquez S.L."/>
            <person name="Kruys A."/>
            <person name="Hutchinson M.I."/>
            <person name="Powell A.J."/>
            <person name="Barry K."/>
            <person name="Miller A.N."/>
            <person name="Grigoriev I.V."/>
            <person name="Debuchy R."/>
            <person name="Gladieux P."/>
            <person name="Hiltunen Thoren M."/>
            <person name="Johannesson H."/>
        </authorList>
    </citation>
    <scope>NUCLEOTIDE SEQUENCE</scope>
    <source>
        <strain evidence="2">CBS 314.62</strain>
    </source>
</reference>
<comment type="caution">
    <text evidence="2">The sequence shown here is derived from an EMBL/GenBank/DDBJ whole genome shotgun (WGS) entry which is preliminary data.</text>
</comment>
<evidence type="ECO:0000256" key="1">
    <source>
        <dbReference type="SAM" id="MobiDB-lite"/>
    </source>
</evidence>
<sequence length="460" mass="51822">MCIKFTNVRWACEQVQRNQSKLHKGTLERASPFLQSCHKSGNPCGATCSKCHDKKMDALKREWKQEWDLICRPKPKIHHPSAQKAAHVNQNLLLAEARSAYSYPGTSSEGGNWKSIQESPLSRIVDYQYLFPAIARCSTCPWRGYEAIVLMLGESLQASTSSSNLGFSRLAVERDRRDALSSVHSSRASISRPTLIHPVVVSTSHLPSWIALSCSNLAISLDTIDELNDRNKYQVQHTTRRYIEAPSAFSKSSTALYLTKTMCILETTRFSCGHQITEKLECERAGTPCTVFEILEVEHVSLKCRACHGGWRNTQLRMAADYFAEDIANGQRRSHVGGRLTNRELAEMERIWLDMVTRTMDGLLEEYWEKESTAGEINVYTKFMPMFIVSFGLLKALFVYNIGNFLGQPPEARSIEEHFRTLFSLHDASVEGEVHEDAEPEAPINNNPQEGTGIVDGAEE</sequence>
<evidence type="ECO:0000313" key="2">
    <source>
        <dbReference type="EMBL" id="KAK3685365.1"/>
    </source>
</evidence>
<dbReference type="AlphaFoldDB" id="A0AAE0X5R9"/>
<reference evidence="2" key="2">
    <citation type="submission" date="2023-06" db="EMBL/GenBank/DDBJ databases">
        <authorList>
            <consortium name="Lawrence Berkeley National Laboratory"/>
            <person name="Haridas S."/>
            <person name="Hensen N."/>
            <person name="Bonometti L."/>
            <person name="Westerberg I."/>
            <person name="Brannstrom I.O."/>
            <person name="Guillou S."/>
            <person name="Cros-Aarteil S."/>
            <person name="Calhoun S."/>
            <person name="Kuo A."/>
            <person name="Mondo S."/>
            <person name="Pangilinan J."/>
            <person name="Riley R."/>
            <person name="Labutti K."/>
            <person name="Andreopoulos B."/>
            <person name="Lipzen A."/>
            <person name="Chen C."/>
            <person name="Yanf M."/>
            <person name="Daum C."/>
            <person name="Ng V."/>
            <person name="Clum A."/>
            <person name="Steindorff A."/>
            <person name="Ohm R."/>
            <person name="Martin F."/>
            <person name="Silar P."/>
            <person name="Natvig D."/>
            <person name="Lalanne C."/>
            <person name="Gautier V."/>
            <person name="Ament-Velasquez S.L."/>
            <person name="Kruys A."/>
            <person name="Hutchinson M.I."/>
            <person name="Powell A.J."/>
            <person name="Barry K."/>
            <person name="Miller A.N."/>
            <person name="Grigoriev I.V."/>
            <person name="Debuchy R."/>
            <person name="Gladieux P."/>
            <person name="Thoren M.H."/>
            <person name="Johannesson H."/>
        </authorList>
    </citation>
    <scope>NUCLEOTIDE SEQUENCE</scope>
    <source>
        <strain evidence="2">CBS 314.62</strain>
    </source>
</reference>